<organism evidence="8 9">
    <name type="scientific">Trichomalopsis sarcophagae</name>
    <dbReference type="NCBI Taxonomy" id="543379"/>
    <lineage>
        <taxon>Eukaryota</taxon>
        <taxon>Metazoa</taxon>
        <taxon>Ecdysozoa</taxon>
        <taxon>Arthropoda</taxon>
        <taxon>Hexapoda</taxon>
        <taxon>Insecta</taxon>
        <taxon>Pterygota</taxon>
        <taxon>Neoptera</taxon>
        <taxon>Endopterygota</taxon>
        <taxon>Hymenoptera</taxon>
        <taxon>Apocrita</taxon>
        <taxon>Proctotrupomorpha</taxon>
        <taxon>Chalcidoidea</taxon>
        <taxon>Pteromalidae</taxon>
        <taxon>Pteromalinae</taxon>
        <taxon>Trichomalopsis</taxon>
    </lineage>
</organism>
<keyword evidence="3" id="KW-0288">FMN</keyword>
<keyword evidence="4" id="KW-0819">tRNA processing</keyword>
<dbReference type="InterPro" id="IPR013785">
    <property type="entry name" value="Aldolase_TIM"/>
</dbReference>
<gene>
    <name evidence="8" type="ORF">TSAR_006798</name>
</gene>
<evidence type="ECO:0008006" key="10">
    <source>
        <dbReference type="Google" id="ProtNLM"/>
    </source>
</evidence>
<evidence type="ECO:0000256" key="4">
    <source>
        <dbReference type="ARBA" id="ARBA00022694"/>
    </source>
</evidence>
<keyword evidence="9" id="KW-1185">Reference proteome</keyword>
<evidence type="ECO:0000256" key="2">
    <source>
        <dbReference type="ARBA" id="ARBA00022630"/>
    </source>
</evidence>
<protein>
    <recommendedName>
        <fullName evidence="10">DRBM domain-containing protein</fullName>
    </recommendedName>
</protein>
<dbReference type="InterPro" id="IPR044463">
    <property type="entry name" value="DUS2_DSRM"/>
</dbReference>
<dbReference type="SUPFAM" id="SSF51395">
    <property type="entry name" value="FMN-linked oxidoreductases"/>
    <property type="match status" value="1"/>
</dbReference>
<dbReference type="CDD" id="cd19871">
    <property type="entry name" value="DSRM_DUS2L"/>
    <property type="match status" value="1"/>
</dbReference>
<dbReference type="PANTHER" id="PTHR45936:SF1">
    <property type="entry name" value="TRNA-DIHYDROURIDINE(20) SYNTHASE [NAD(P)+]-LIKE"/>
    <property type="match status" value="1"/>
</dbReference>
<comment type="caution">
    <text evidence="8">The sequence shown here is derived from an EMBL/GenBank/DDBJ whole genome shotgun (WGS) entry which is preliminary data.</text>
</comment>
<evidence type="ECO:0000256" key="5">
    <source>
        <dbReference type="ARBA" id="ARBA00023002"/>
    </source>
</evidence>
<dbReference type="STRING" id="543379.A0A232FEP3"/>
<feature type="domain" description="DUS-like FMN-binding" evidence="7">
    <location>
        <begin position="21"/>
        <end position="259"/>
    </location>
</feature>
<dbReference type="InterPro" id="IPR014720">
    <property type="entry name" value="dsRBD_dom"/>
</dbReference>
<accession>A0A232FEP3</accession>
<dbReference type="EMBL" id="NNAY01000358">
    <property type="protein sequence ID" value="OXU28909.1"/>
    <property type="molecule type" value="Genomic_DNA"/>
</dbReference>
<dbReference type="Proteomes" id="UP000215335">
    <property type="component" value="Unassembled WGS sequence"/>
</dbReference>
<dbReference type="Pfam" id="PF01207">
    <property type="entry name" value="Dus"/>
    <property type="match status" value="1"/>
</dbReference>
<evidence type="ECO:0000313" key="8">
    <source>
        <dbReference type="EMBL" id="OXU28909.1"/>
    </source>
</evidence>
<dbReference type="GO" id="GO:0050660">
    <property type="term" value="F:flavin adenine dinucleotide binding"/>
    <property type="evidence" value="ECO:0007669"/>
    <property type="project" value="InterPro"/>
</dbReference>
<dbReference type="GO" id="GO:0017150">
    <property type="term" value="F:tRNA dihydrouridine synthase activity"/>
    <property type="evidence" value="ECO:0007669"/>
    <property type="project" value="InterPro"/>
</dbReference>
<dbReference type="PANTHER" id="PTHR45936">
    <property type="entry name" value="TRNA-DIHYDROURIDINE(20) SYNTHASE [NAD(P)+]-LIKE"/>
    <property type="match status" value="1"/>
</dbReference>
<dbReference type="Gene3D" id="3.30.160.20">
    <property type="match status" value="1"/>
</dbReference>
<dbReference type="GO" id="GO:0005737">
    <property type="term" value="C:cytoplasm"/>
    <property type="evidence" value="ECO:0007669"/>
    <property type="project" value="TreeGrafter"/>
</dbReference>
<evidence type="ECO:0000259" key="6">
    <source>
        <dbReference type="Pfam" id="PF00035"/>
    </source>
</evidence>
<comment type="cofactor">
    <cofactor evidence="1">
        <name>FMN</name>
        <dbReference type="ChEBI" id="CHEBI:58210"/>
    </cofactor>
</comment>
<dbReference type="InterPro" id="IPR018517">
    <property type="entry name" value="tRNA_hU_synthase_CS"/>
</dbReference>
<reference evidence="8 9" key="1">
    <citation type="journal article" date="2017" name="Curr. Biol.">
        <title>The Evolution of Venom by Co-option of Single-Copy Genes.</title>
        <authorList>
            <person name="Martinson E.O."/>
            <person name="Mrinalini"/>
            <person name="Kelkar Y.D."/>
            <person name="Chang C.H."/>
            <person name="Werren J.H."/>
        </authorList>
    </citation>
    <scope>NUCLEOTIDE SEQUENCE [LARGE SCALE GENOMIC DNA]</scope>
    <source>
        <strain evidence="8 9">Alberta</strain>
        <tissue evidence="8">Whole body</tissue>
    </source>
</reference>
<dbReference type="Gene3D" id="3.20.20.70">
    <property type="entry name" value="Aldolase class I"/>
    <property type="match status" value="1"/>
</dbReference>
<proteinExistence type="predicted"/>
<dbReference type="CDD" id="cd02801">
    <property type="entry name" value="DUS_like_FMN"/>
    <property type="match status" value="1"/>
</dbReference>
<dbReference type="InterPro" id="IPR035587">
    <property type="entry name" value="DUS-like_FMN-bd"/>
</dbReference>
<evidence type="ECO:0000313" key="9">
    <source>
        <dbReference type="Proteomes" id="UP000215335"/>
    </source>
</evidence>
<dbReference type="GO" id="GO:0000049">
    <property type="term" value="F:tRNA binding"/>
    <property type="evidence" value="ECO:0007669"/>
    <property type="project" value="InterPro"/>
</dbReference>
<dbReference type="GO" id="GO:0010468">
    <property type="term" value="P:regulation of gene expression"/>
    <property type="evidence" value="ECO:0007669"/>
    <property type="project" value="UniProtKB-ARBA"/>
</dbReference>
<name>A0A232FEP3_9HYME</name>
<keyword evidence="2" id="KW-0285">Flavoprotein</keyword>
<dbReference type="PROSITE" id="PS01136">
    <property type="entry name" value="UPF0034"/>
    <property type="match status" value="1"/>
</dbReference>
<sequence>MTNEETEASRPRLTYADKLIMAPMVRIGTLPMRLLALEYGADIVYTEELIDWKLLRSVRRVNEVLGTVDYIDRTDGTIVFRTSPTERDRVVLQLGTCDANRALKVAKLVEQDVAGIDVNMGCPKRFSILGGMGAALLKQPEKASEILRTLVGGLSIPVTCKIRVLGNVEDTLKLVDTLVDTGISAITVHGRTVDERPQHPNRSEFIKRVAEHAKIPVIANGGSKEIEKRADIFKFKKETGCSSVMIARAAEWNCSIFREAGMLPMEDVIKSYLKLAVDYDNSPSNTKYCVQNILRELQESPLGKRFLDTQTLEQICEVWGLDEYCRTKQKEHRDRGFGGRFEVVPERLSLIDGNSGVGKRKLDEEEDVLLMRCAFLRNNYADDTSLPKSRLAKWTRDNRKKLPIYVTHHEDKLFRSVVQVDGRKYGSSFWEKSKKWAEQGAALACLCALGVIDTETLIKSGSLVA</sequence>
<dbReference type="InterPro" id="IPR052582">
    <property type="entry name" value="tRNA-DUS-like"/>
</dbReference>
<feature type="domain" description="DRBM" evidence="6">
    <location>
        <begin position="387"/>
        <end position="448"/>
    </location>
</feature>
<keyword evidence="5" id="KW-0560">Oxidoreductase</keyword>
<dbReference type="AlphaFoldDB" id="A0A232FEP3"/>
<evidence type="ECO:0000256" key="3">
    <source>
        <dbReference type="ARBA" id="ARBA00022643"/>
    </source>
</evidence>
<dbReference type="Pfam" id="PF00035">
    <property type="entry name" value="dsrm"/>
    <property type="match status" value="1"/>
</dbReference>
<dbReference type="OrthoDB" id="10262250at2759"/>
<evidence type="ECO:0000256" key="1">
    <source>
        <dbReference type="ARBA" id="ARBA00001917"/>
    </source>
</evidence>
<dbReference type="SUPFAM" id="SSF54768">
    <property type="entry name" value="dsRNA-binding domain-like"/>
    <property type="match status" value="1"/>
</dbReference>
<evidence type="ECO:0000259" key="7">
    <source>
        <dbReference type="Pfam" id="PF01207"/>
    </source>
</evidence>